<accession>A0A1E3LUU6</accession>
<sequence length="336" mass="36717">MTDPPDDLQAKHLKRIARRVRGIATKAAAEIGVKATVTINPMTDRRSGYDGFRVVLTLADVELVLLVDEVTAGNDKTTFLAAAIRARISELLAQHDRFAERVAALRARVEASIDRANAGMRLAGFSMAPLPIQCPFDWRREELEAAVETLDPMLRPEVSAIGGTNGRDFAGSMRLIAPSQRRRQRRKARLDAHHAMLEIDALAEAAIARSGRDPAAVIADLQTKYRQADLYRDGDSGVDVTSVSVVLWEGRISLCARLATTSPTALIHGSELRLDRALNDSDLQHVVGLSAATLLDGEPLLGDAVITSARARGDRYTDVRLGMRRRFIQVDELQAA</sequence>
<dbReference type="RefSeq" id="WP_069320749.1">
    <property type="nucleotide sequence ID" value="NZ_MDDS01000028.1"/>
</dbReference>
<dbReference type="EMBL" id="MDDS01000028">
    <property type="protein sequence ID" value="ODP37509.1"/>
    <property type="molecule type" value="Genomic_DNA"/>
</dbReference>
<evidence type="ECO:0000313" key="2">
    <source>
        <dbReference type="Proteomes" id="UP000094487"/>
    </source>
</evidence>
<gene>
    <name evidence="1" type="ORF">BFL28_17520</name>
</gene>
<comment type="caution">
    <text evidence="1">The sequence shown here is derived from an EMBL/GenBank/DDBJ whole genome shotgun (WGS) entry which is preliminary data.</text>
</comment>
<name>A0A1E3LUU6_9SPHN</name>
<reference evidence="1 2" key="1">
    <citation type="submission" date="2016-08" db="EMBL/GenBank/DDBJ databases">
        <title>Draft genome of the agarase producing Sphingomonas sp. MCT13.</title>
        <authorList>
            <person name="D'Andrea M.M."/>
            <person name="Rossolini G.M."/>
            <person name="Thaller M.C."/>
        </authorList>
    </citation>
    <scope>NUCLEOTIDE SEQUENCE [LARGE SCALE GENOMIC DNA]</scope>
    <source>
        <strain evidence="1 2">MCT13</strain>
    </source>
</reference>
<evidence type="ECO:0000313" key="1">
    <source>
        <dbReference type="EMBL" id="ODP37509.1"/>
    </source>
</evidence>
<proteinExistence type="predicted"/>
<keyword evidence="2" id="KW-1185">Reference proteome</keyword>
<dbReference type="AlphaFoldDB" id="A0A1E3LUU6"/>
<dbReference type="Proteomes" id="UP000094487">
    <property type="component" value="Unassembled WGS sequence"/>
</dbReference>
<organism evidence="1 2">
    <name type="scientific">Sphingomonas turrisvirgatae</name>
    <dbReference type="NCBI Taxonomy" id="1888892"/>
    <lineage>
        <taxon>Bacteria</taxon>
        <taxon>Pseudomonadati</taxon>
        <taxon>Pseudomonadota</taxon>
        <taxon>Alphaproteobacteria</taxon>
        <taxon>Sphingomonadales</taxon>
        <taxon>Sphingomonadaceae</taxon>
        <taxon>Sphingomonas</taxon>
    </lineage>
</organism>
<protein>
    <submittedName>
        <fullName evidence="1">Uncharacterized protein</fullName>
    </submittedName>
</protein>